<feature type="compositionally biased region" description="Basic and acidic residues" evidence="1">
    <location>
        <begin position="31"/>
        <end position="53"/>
    </location>
</feature>
<evidence type="ECO:0000313" key="3">
    <source>
        <dbReference type="EMBL" id="SPO28471.1"/>
    </source>
</evidence>
<feature type="compositionally biased region" description="Polar residues" evidence="1">
    <location>
        <begin position="205"/>
        <end position="229"/>
    </location>
</feature>
<feature type="region of interest" description="Disordered" evidence="1">
    <location>
        <begin position="21"/>
        <end position="53"/>
    </location>
</feature>
<proteinExistence type="predicted"/>
<feature type="compositionally biased region" description="Polar residues" evidence="1">
    <location>
        <begin position="21"/>
        <end position="30"/>
    </location>
</feature>
<dbReference type="Proteomes" id="UP000324022">
    <property type="component" value="Unassembled WGS sequence"/>
</dbReference>
<gene>
    <name evidence="3" type="ORF">UTRI_04868</name>
</gene>
<evidence type="ECO:0000313" key="4">
    <source>
        <dbReference type="Proteomes" id="UP000324022"/>
    </source>
</evidence>
<accession>A0A5C3EG56</accession>
<sequence length="304" mass="33881">MVRYSLIGILLLSCMAIASPGNSPPASSDSLKTDTSSRTDSLKADAGSRIRRPPEIAMFPMEAGSSRVPLTPAQSSRAGKEVIQDPLVDLSLFGYNKRHYFPYTSGKAGLETDPGNNPAKRPKYYDQHPDRPSRFSGQGITQGINKMDRHEMLINDLDQFHDVLFSPRANLQKAPQRLLRLLENRLATHHQRTGEFLNALRGPQFLNSNPESTRQSPQNPPTLASSRRSPPNAPISANGRQPLPNLPANRGQPLPDPPIEIVQLRSDLDKMLLRRKKMVDRLSYSKFRDEYAAAEGYGKEIFAM</sequence>
<dbReference type="EMBL" id="OOIN01000022">
    <property type="protein sequence ID" value="SPO28471.1"/>
    <property type="molecule type" value="Genomic_DNA"/>
</dbReference>
<evidence type="ECO:0000256" key="1">
    <source>
        <dbReference type="SAM" id="MobiDB-lite"/>
    </source>
</evidence>
<feature type="region of interest" description="Disordered" evidence="1">
    <location>
        <begin position="106"/>
        <end position="137"/>
    </location>
</feature>
<feature type="chain" id="PRO_5022807650" evidence="2">
    <location>
        <begin position="21"/>
        <end position="304"/>
    </location>
</feature>
<feature type="region of interest" description="Disordered" evidence="1">
    <location>
        <begin position="202"/>
        <end position="258"/>
    </location>
</feature>
<evidence type="ECO:0000256" key="2">
    <source>
        <dbReference type="SAM" id="SignalP"/>
    </source>
</evidence>
<feature type="compositionally biased region" description="Basic and acidic residues" evidence="1">
    <location>
        <begin position="123"/>
        <end position="133"/>
    </location>
</feature>
<protein>
    <submittedName>
        <fullName evidence="3">Uncharacterized protein</fullName>
    </submittedName>
</protein>
<name>A0A5C3EG56_9BASI</name>
<keyword evidence="4" id="KW-1185">Reference proteome</keyword>
<reference evidence="3 4" key="1">
    <citation type="submission" date="2018-03" db="EMBL/GenBank/DDBJ databases">
        <authorList>
            <person name="Guldener U."/>
        </authorList>
    </citation>
    <scope>NUCLEOTIDE SEQUENCE [LARGE SCALE GENOMIC DNA]</scope>
    <source>
        <strain evidence="3 4">NBRC100155</strain>
    </source>
</reference>
<dbReference type="AlphaFoldDB" id="A0A5C3EG56"/>
<keyword evidence="2" id="KW-0732">Signal</keyword>
<organism evidence="3 4">
    <name type="scientific">Ustilago trichophora</name>
    <dbReference type="NCBI Taxonomy" id="86804"/>
    <lineage>
        <taxon>Eukaryota</taxon>
        <taxon>Fungi</taxon>
        <taxon>Dikarya</taxon>
        <taxon>Basidiomycota</taxon>
        <taxon>Ustilaginomycotina</taxon>
        <taxon>Ustilaginomycetes</taxon>
        <taxon>Ustilaginales</taxon>
        <taxon>Ustilaginaceae</taxon>
        <taxon>Ustilago</taxon>
    </lineage>
</organism>
<feature type="signal peptide" evidence="2">
    <location>
        <begin position="1"/>
        <end position="20"/>
    </location>
</feature>